<organism evidence="3 4">
    <name type="scientific">Dreissena polymorpha</name>
    <name type="common">Zebra mussel</name>
    <name type="synonym">Mytilus polymorpha</name>
    <dbReference type="NCBI Taxonomy" id="45954"/>
    <lineage>
        <taxon>Eukaryota</taxon>
        <taxon>Metazoa</taxon>
        <taxon>Spiralia</taxon>
        <taxon>Lophotrochozoa</taxon>
        <taxon>Mollusca</taxon>
        <taxon>Bivalvia</taxon>
        <taxon>Autobranchia</taxon>
        <taxon>Heteroconchia</taxon>
        <taxon>Euheterodonta</taxon>
        <taxon>Imparidentia</taxon>
        <taxon>Neoheterodontei</taxon>
        <taxon>Myida</taxon>
        <taxon>Dreissenoidea</taxon>
        <taxon>Dreissenidae</taxon>
        <taxon>Dreissena</taxon>
    </lineage>
</organism>
<evidence type="ECO:0000259" key="2">
    <source>
        <dbReference type="PROSITE" id="PS51029"/>
    </source>
</evidence>
<dbReference type="EMBL" id="JAIWYP010000001">
    <property type="protein sequence ID" value="KAH3884772.1"/>
    <property type="molecule type" value="Genomic_DNA"/>
</dbReference>
<dbReference type="GO" id="GO:0005634">
    <property type="term" value="C:nucleus"/>
    <property type="evidence" value="ECO:0007669"/>
    <property type="project" value="TreeGrafter"/>
</dbReference>
<dbReference type="PROSITE" id="PS51029">
    <property type="entry name" value="MADF"/>
    <property type="match status" value="1"/>
</dbReference>
<keyword evidence="4" id="KW-1185">Reference proteome</keyword>
<dbReference type="PANTHER" id="PTHR12243:SF60">
    <property type="entry name" value="SI:CH211-15D5.12-RELATED"/>
    <property type="match status" value="1"/>
</dbReference>
<evidence type="ECO:0000313" key="3">
    <source>
        <dbReference type="EMBL" id="KAH3884772.1"/>
    </source>
</evidence>
<dbReference type="Pfam" id="PF10545">
    <property type="entry name" value="MADF_DNA_bdg"/>
    <property type="match status" value="1"/>
</dbReference>
<dbReference type="AlphaFoldDB" id="A0A9D4N133"/>
<feature type="region of interest" description="Disordered" evidence="1">
    <location>
        <begin position="1"/>
        <end position="61"/>
    </location>
</feature>
<accession>A0A9D4N133</accession>
<feature type="compositionally biased region" description="Basic residues" evidence="1">
    <location>
        <begin position="1"/>
        <end position="12"/>
    </location>
</feature>
<dbReference type="Proteomes" id="UP000828390">
    <property type="component" value="Unassembled WGS sequence"/>
</dbReference>
<comment type="caution">
    <text evidence="3">The sequence shown here is derived from an EMBL/GenBank/DDBJ whole genome shotgun (WGS) entry which is preliminary data.</text>
</comment>
<gene>
    <name evidence="3" type="ORF">DPMN_008758</name>
</gene>
<reference evidence="3" key="1">
    <citation type="journal article" date="2019" name="bioRxiv">
        <title>The Genome of the Zebra Mussel, Dreissena polymorpha: A Resource for Invasive Species Research.</title>
        <authorList>
            <person name="McCartney M.A."/>
            <person name="Auch B."/>
            <person name="Kono T."/>
            <person name="Mallez S."/>
            <person name="Zhang Y."/>
            <person name="Obille A."/>
            <person name="Becker A."/>
            <person name="Abrahante J.E."/>
            <person name="Garbe J."/>
            <person name="Badalamenti J.P."/>
            <person name="Herman A."/>
            <person name="Mangelson H."/>
            <person name="Liachko I."/>
            <person name="Sullivan S."/>
            <person name="Sone E.D."/>
            <person name="Koren S."/>
            <person name="Silverstein K.A.T."/>
            <person name="Beckman K.B."/>
            <person name="Gohl D.M."/>
        </authorList>
    </citation>
    <scope>NUCLEOTIDE SEQUENCE</scope>
    <source>
        <strain evidence="3">Duluth1</strain>
        <tissue evidence="3">Whole animal</tissue>
    </source>
</reference>
<feature type="compositionally biased region" description="Polar residues" evidence="1">
    <location>
        <begin position="202"/>
        <end position="213"/>
    </location>
</feature>
<feature type="domain" description="MADF" evidence="2">
    <location>
        <begin position="88"/>
        <end position="181"/>
    </location>
</feature>
<dbReference type="InterPro" id="IPR006578">
    <property type="entry name" value="MADF-dom"/>
</dbReference>
<protein>
    <recommendedName>
        <fullName evidence="2">MADF domain-containing protein</fullName>
    </recommendedName>
</protein>
<evidence type="ECO:0000313" key="4">
    <source>
        <dbReference type="Proteomes" id="UP000828390"/>
    </source>
</evidence>
<feature type="region of interest" description="Disordered" evidence="1">
    <location>
        <begin position="139"/>
        <end position="161"/>
    </location>
</feature>
<dbReference type="InterPro" id="IPR039353">
    <property type="entry name" value="TF_Adf1"/>
</dbReference>
<sequence length="221" mass="25116">MGPKRGRGVSKKSQKETVIGQVAERPRSPTPPPAEDEEILVPEPEQPQPHPAGDNFPVITPVPAAAASKKRTYNPFYYATLTEAQKEEVIDWLKDTPSIYSKRLTDYRDPQNKEKLWEEKAADMGVEVEALKTFNKSDRTQMSRVKRTVGKSGEGTETVEDMSATDKWVWERFSFLKDHIESVERRNVVSIRGRGREPTKVIIQSDSWSESQPTEPPSHRL</sequence>
<name>A0A9D4N133_DREPO</name>
<dbReference type="OrthoDB" id="10003966at2759"/>
<proteinExistence type="predicted"/>
<dbReference type="GO" id="GO:0006357">
    <property type="term" value="P:regulation of transcription by RNA polymerase II"/>
    <property type="evidence" value="ECO:0007669"/>
    <property type="project" value="TreeGrafter"/>
</dbReference>
<evidence type="ECO:0000256" key="1">
    <source>
        <dbReference type="SAM" id="MobiDB-lite"/>
    </source>
</evidence>
<dbReference type="PANTHER" id="PTHR12243">
    <property type="entry name" value="MADF DOMAIN TRANSCRIPTION FACTOR"/>
    <property type="match status" value="1"/>
</dbReference>
<reference evidence="3" key="2">
    <citation type="submission" date="2020-11" db="EMBL/GenBank/DDBJ databases">
        <authorList>
            <person name="McCartney M.A."/>
            <person name="Auch B."/>
            <person name="Kono T."/>
            <person name="Mallez S."/>
            <person name="Becker A."/>
            <person name="Gohl D.M."/>
            <person name="Silverstein K.A.T."/>
            <person name="Koren S."/>
            <person name="Bechman K.B."/>
            <person name="Herman A."/>
            <person name="Abrahante J.E."/>
            <person name="Garbe J."/>
        </authorList>
    </citation>
    <scope>NUCLEOTIDE SEQUENCE</scope>
    <source>
        <strain evidence="3">Duluth1</strain>
        <tissue evidence="3">Whole animal</tissue>
    </source>
</reference>
<feature type="region of interest" description="Disordered" evidence="1">
    <location>
        <begin position="194"/>
        <end position="221"/>
    </location>
</feature>
<dbReference type="GO" id="GO:0005667">
    <property type="term" value="C:transcription regulator complex"/>
    <property type="evidence" value="ECO:0007669"/>
    <property type="project" value="TreeGrafter"/>
</dbReference>